<accession>A0A1W1VGL3</accession>
<evidence type="ECO:0000256" key="1">
    <source>
        <dbReference type="SAM" id="MobiDB-lite"/>
    </source>
</evidence>
<dbReference type="Proteomes" id="UP000192582">
    <property type="component" value="Unassembled WGS sequence"/>
</dbReference>
<protein>
    <submittedName>
        <fullName evidence="2">Uncharacterized protein</fullName>
    </submittedName>
</protein>
<reference evidence="2 3" key="1">
    <citation type="submission" date="2017-04" db="EMBL/GenBank/DDBJ databases">
        <authorList>
            <person name="Afonso C.L."/>
            <person name="Miller P.J."/>
            <person name="Scott M.A."/>
            <person name="Spackman E."/>
            <person name="Goraichik I."/>
            <person name="Dimitrov K.M."/>
            <person name="Suarez D.L."/>
            <person name="Swayne D.E."/>
        </authorList>
    </citation>
    <scope>NUCLEOTIDE SEQUENCE [LARGE SCALE GENOMIC DNA]</scope>
    <source>
        <strain evidence="2 3">KR-140</strain>
    </source>
</reference>
<feature type="region of interest" description="Disordered" evidence="1">
    <location>
        <begin position="1"/>
        <end position="49"/>
    </location>
</feature>
<proteinExistence type="predicted"/>
<organism evidence="2 3">
    <name type="scientific">Deinococcus hopiensis KR-140</name>
    <dbReference type="NCBI Taxonomy" id="695939"/>
    <lineage>
        <taxon>Bacteria</taxon>
        <taxon>Thermotogati</taxon>
        <taxon>Deinococcota</taxon>
        <taxon>Deinococci</taxon>
        <taxon>Deinococcales</taxon>
        <taxon>Deinococcaceae</taxon>
        <taxon>Deinococcus</taxon>
    </lineage>
</organism>
<sequence>MEEAHQAVPEAGDALGRGPRRGHGRRATSENTRGRLYHRRAGGSAPALPVHGLQELRAAAPRKSAVTVGVSRYGNAVCPGGWGRTATSVNRRTPAQLDLAVPPA</sequence>
<keyword evidence="3" id="KW-1185">Reference proteome</keyword>
<dbReference type="EMBL" id="FWWU01000009">
    <property type="protein sequence ID" value="SMB92505.1"/>
    <property type="molecule type" value="Genomic_DNA"/>
</dbReference>
<dbReference type="AlphaFoldDB" id="A0A1W1VGL3"/>
<evidence type="ECO:0000313" key="3">
    <source>
        <dbReference type="Proteomes" id="UP000192582"/>
    </source>
</evidence>
<dbReference type="STRING" id="695939.SAMN00790413_01600"/>
<name>A0A1W1VGL3_9DEIO</name>
<feature type="region of interest" description="Disordered" evidence="1">
    <location>
        <begin position="79"/>
        <end position="104"/>
    </location>
</feature>
<evidence type="ECO:0000313" key="2">
    <source>
        <dbReference type="EMBL" id="SMB92505.1"/>
    </source>
</evidence>
<gene>
    <name evidence="2" type="ORF">SAMN00790413_01600</name>
</gene>